<feature type="active site" description="Glycyl thioester intermediate" evidence="7">
    <location>
        <position position="630"/>
    </location>
</feature>
<dbReference type="EMBL" id="CADEPI010000290">
    <property type="protein sequence ID" value="CAB3382980.1"/>
    <property type="molecule type" value="Genomic_DNA"/>
</dbReference>
<dbReference type="InterPro" id="IPR000569">
    <property type="entry name" value="HECT_dom"/>
</dbReference>
<evidence type="ECO:0000259" key="8">
    <source>
        <dbReference type="PROSITE" id="PS50237"/>
    </source>
</evidence>
<evidence type="ECO:0000256" key="7">
    <source>
        <dbReference type="PROSITE-ProRule" id="PRU00104"/>
    </source>
</evidence>
<dbReference type="InterPro" id="IPR044611">
    <property type="entry name" value="E3A/B/C-like"/>
</dbReference>
<organism evidence="9 10">
    <name type="scientific">Cloeon dipterum</name>
    <dbReference type="NCBI Taxonomy" id="197152"/>
    <lineage>
        <taxon>Eukaryota</taxon>
        <taxon>Metazoa</taxon>
        <taxon>Ecdysozoa</taxon>
        <taxon>Arthropoda</taxon>
        <taxon>Hexapoda</taxon>
        <taxon>Insecta</taxon>
        <taxon>Pterygota</taxon>
        <taxon>Palaeoptera</taxon>
        <taxon>Ephemeroptera</taxon>
        <taxon>Pisciforma</taxon>
        <taxon>Baetidae</taxon>
        <taxon>Cloeon</taxon>
    </lineage>
</organism>
<dbReference type="PROSITE" id="PS50237">
    <property type="entry name" value="HECT"/>
    <property type="match status" value="1"/>
</dbReference>
<evidence type="ECO:0000256" key="1">
    <source>
        <dbReference type="ARBA" id="ARBA00000885"/>
    </source>
</evidence>
<dbReference type="OrthoDB" id="5981550at2759"/>
<dbReference type="PANTHER" id="PTHR45700:SF9">
    <property type="entry name" value="HECT-TYPE E3 UBIQUITIN TRANSFERASE"/>
    <property type="match status" value="1"/>
</dbReference>
<dbReference type="AlphaFoldDB" id="A0A8S1DQK3"/>
<protein>
    <recommendedName>
        <fullName evidence="3">HECT-type E3 ubiquitin transferase</fullName>
        <ecNumber evidence="3">2.3.2.26</ecNumber>
    </recommendedName>
</protein>
<evidence type="ECO:0000313" key="9">
    <source>
        <dbReference type="EMBL" id="CAB3382980.1"/>
    </source>
</evidence>
<dbReference type="GO" id="GO:0005737">
    <property type="term" value="C:cytoplasm"/>
    <property type="evidence" value="ECO:0007669"/>
    <property type="project" value="UniProtKB-SubCell"/>
</dbReference>
<evidence type="ECO:0000256" key="4">
    <source>
        <dbReference type="ARBA" id="ARBA00022490"/>
    </source>
</evidence>
<keyword evidence="4" id="KW-0963">Cytoplasm</keyword>
<dbReference type="GO" id="GO:0061630">
    <property type="term" value="F:ubiquitin protein ligase activity"/>
    <property type="evidence" value="ECO:0007669"/>
    <property type="project" value="UniProtKB-EC"/>
</dbReference>
<proteinExistence type="predicted"/>
<dbReference type="Gene3D" id="3.30.2160.10">
    <property type="entry name" value="Hect, E3 ligase catalytic domain"/>
    <property type="match status" value="1"/>
</dbReference>
<dbReference type="Proteomes" id="UP000494165">
    <property type="component" value="Unassembled WGS sequence"/>
</dbReference>
<evidence type="ECO:0000256" key="6">
    <source>
        <dbReference type="ARBA" id="ARBA00022786"/>
    </source>
</evidence>
<gene>
    <name evidence="9" type="ORF">CLODIP_2_CD01217</name>
</gene>
<evidence type="ECO:0000256" key="3">
    <source>
        <dbReference type="ARBA" id="ARBA00012485"/>
    </source>
</evidence>
<dbReference type="SUPFAM" id="SSF56204">
    <property type="entry name" value="Hect, E3 ligase catalytic domain"/>
    <property type="match status" value="1"/>
</dbReference>
<comment type="caution">
    <text evidence="9">The sequence shown here is derived from an EMBL/GenBank/DDBJ whole genome shotgun (WGS) entry which is preliminary data.</text>
</comment>
<sequence length="662" mass="75025">MNFRQEVKRAHQSLNYQSLQNFYARIFSSHSELCSLISDDSLSTDCGIKLELLHAINDALRGMPSIIHKTVLKSIINSLLEDRPSLRSEDEAKALFALLQSPVFAVQRSYTIFAHVLRRAATLPPPERVLLPHYFRLLGGDRLRSVIRHIAQFVAIRQFPPSGKVLPPPSKSRWWIPAAARVLALINAANESCSPSLIHFSELYNMALDHVDLLKEYFLWQSTPNKFSYCQFPFMLSIAAKRYILTKDSEQQMILNARRSLAAKVSRRHPPQIDIFFLNIRVRRSHLVSDSLNEIASKQGELKKKLKVSFLGEPGLDMGGLTKEWFLLLVRQIFEPDYGMFVYHRHSRSYWFSTEEALELNEEEQFAMGNAGDEDLTQAPGLREYHLIGVLMGLAVYNSTILDLHFPAVCYRKLLSPPIPPPPGDESVLLGVVQQPTIEDLAEIMPDVAKGLSELLSYEGNVQEDMCMFFEVSLEEYGSVRTWPLRPNGDKVHVTNENREEFVALYLDWVLNASIYRQFRAFYLGFHSVCASNALILLRPEEVELLVCGSPTVDLAELRKVTEYDGFRPDDSIISNLWDVLESLNQDLQRKFLLFVTGSDRVPVGGTGEMTLKVTRSSGSIEDLPEAHTCFNQLVLPAYQSKSQLSKKLTIAISNAEGFGLE</sequence>
<dbReference type="Gene3D" id="3.90.1750.10">
    <property type="entry name" value="Hect, E3 ligase catalytic domains"/>
    <property type="match status" value="1"/>
</dbReference>
<dbReference type="Pfam" id="PF00632">
    <property type="entry name" value="HECT"/>
    <property type="match status" value="1"/>
</dbReference>
<keyword evidence="10" id="KW-1185">Reference proteome</keyword>
<comment type="catalytic activity">
    <reaction evidence="1">
        <text>S-ubiquitinyl-[E2 ubiquitin-conjugating enzyme]-L-cysteine + [acceptor protein]-L-lysine = [E2 ubiquitin-conjugating enzyme]-L-cysteine + N(6)-ubiquitinyl-[acceptor protein]-L-lysine.</text>
        <dbReference type="EC" id="2.3.2.26"/>
    </reaction>
</comment>
<dbReference type="GO" id="GO:0000209">
    <property type="term" value="P:protein polyubiquitination"/>
    <property type="evidence" value="ECO:0007669"/>
    <property type="project" value="InterPro"/>
</dbReference>
<keyword evidence="5" id="KW-0808">Transferase</keyword>
<keyword evidence="6 7" id="KW-0833">Ubl conjugation pathway</keyword>
<dbReference type="PANTHER" id="PTHR45700">
    <property type="entry name" value="UBIQUITIN-PROTEIN LIGASE E3C"/>
    <property type="match status" value="1"/>
</dbReference>
<dbReference type="GO" id="GO:0009966">
    <property type="term" value="P:regulation of signal transduction"/>
    <property type="evidence" value="ECO:0007669"/>
    <property type="project" value="UniProtKB-ARBA"/>
</dbReference>
<accession>A0A8S1DQK3</accession>
<dbReference type="FunFam" id="3.30.2410.10:FF:000003">
    <property type="entry name" value="probable E3 ubiquitin-protein ligase HERC4 isoform X1"/>
    <property type="match status" value="1"/>
</dbReference>
<dbReference type="FunFam" id="3.30.2160.10:FF:000004">
    <property type="entry name" value="probable E3 ubiquitin-protein ligase HERC4 isoform X1"/>
    <property type="match status" value="1"/>
</dbReference>
<feature type="domain" description="HECT" evidence="8">
    <location>
        <begin position="298"/>
        <end position="662"/>
    </location>
</feature>
<evidence type="ECO:0000256" key="5">
    <source>
        <dbReference type="ARBA" id="ARBA00022679"/>
    </source>
</evidence>
<dbReference type="Gene3D" id="3.30.2410.10">
    <property type="entry name" value="Hect, E3 ligase catalytic domain"/>
    <property type="match status" value="1"/>
</dbReference>
<evidence type="ECO:0000313" key="10">
    <source>
        <dbReference type="Proteomes" id="UP000494165"/>
    </source>
</evidence>
<dbReference type="SMART" id="SM00119">
    <property type="entry name" value="HECTc"/>
    <property type="match status" value="1"/>
</dbReference>
<comment type="subcellular location">
    <subcellularLocation>
        <location evidence="2">Cytoplasm</location>
    </subcellularLocation>
</comment>
<dbReference type="EC" id="2.3.2.26" evidence="3"/>
<dbReference type="InterPro" id="IPR035983">
    <property type="entry name" value="Hect_E3_ubiquitin_ligase"/>
</dbReference>
<dbReference type="CDD" id="cd00078">
    <property type="entry name" value="HECTc"/>
    <property type="match status" value="1"/>
</dbReference>
<evidence type="ECO:0000256" key="2">
    <source>
        <dbReference type="ARBA" id="ARBA00004496"/>
    </source>
</evidence>
<reference evidence="9 10" key="1">
    <citation type="submission" date="2020-04" db="EMBL/GenBank/DDBJ databases">
        <authorList>
            <person name="Alioto T."/>
            <person name="Alioto T."/>
            <person name="Gomez Garrido J."/>
        </authorList>
    </citation>
    <scope>NUCLEOTIDE SEQUENCE [LARGE SCALE GENOMIC DNA]</scope>
</reference>
<name>A0A8S1DQK3_9INSE</name>